<dbReference type="InterPro" id="IPR036318">
    <property type="entry name" value="FAD-bd_PCMH-like_sf"/>
</dbReference>
<evidence type="ECO:0000256" key="3">
    <source>
        <dbReference type="ARBA" id="ARBA00022827"/>
    </source>
</evidence>
<dbReference type="Proteomes" id="UP000266234">
    <property type="component" value="Unassembled WGS sequence"/>
</dbReference>
<dbReference type="SUPFAM" id="SSF56176">
    <property type="entry name" value="FAD-binding/transporter-associated domain-like"/>
    <property type="match status" value="1"/>
</dbReference>
<dbReference type="InterPro" id="IPR050416">
    <property type="entry name" value="FAD-linked_Oxidoreductase"/>
</dbReference>
<evidence type="ECO:0000256" key="5">
    <source>
        <dbReference type="SAM" id="SignalP"/>
    </source>
</evidence>
<dbReference type="Gene3D" id="3.30.465.10">
    <property type="match status" value="1"/>
</dbReference>
<keyword evidence="2" id="KW-0285">Flavoprotein</keyword>
<dbReference type="InterPro" id="IPR016169">
    <property type="entry name" value="FAD-bd_PCMH_sub2"/>
</dbReference>
<comment type="similarity">
    <text evidence="1">Belongs to the oxygen-dependent FAD-linked oxidoreductase family.</text>
</comment>
<dbReference type="AlphaFoldDB" id="A0A395SX00"/>
<dbReference type="EMBL" id="PXOG01000102">
    <property type="protein sequence ID" value="RGP77013.1"/>
    <property type="molecule type" value="Genomic_DNA"/>
</dbReference>
<evidence type="ECO:0000313" key="7">
    <source>
        <dbReference type="EMBL" id="RGP77013.1"/>
    </source>
</evidence>
<reference evidence="7 8" key="1">
    <citation type="journal article" date="2018" name="PLoS Pathog.">
        <title>Evolution of structural diversity of trichothecenes, a family of toxins produced by plant pathogenic and entomopathogenic fungi.</title>
        <authorList>
            <person name="Proctor R.H."/>
            <person name="McCormick S.P."/>
            <person name="Kim H.S."/>
            <person name="Cardoza R.E."/>
            <person name="Stanley A.M."/>
            <person name="Lindo L."/>
            <person name="Kelly A."/>
            <person name="Brown D.W."/>
            <person name="Lee T."/>
            <person name="Vaughan M.M."/>
            <person name="Alexander N.J."/>
            <person name="Busman M."/>
            <person name="Gutierrez S."/>
        </authorList>
    </citation>
    <scope>NUCLEOTIDE SEQUENCE [LARGE SCALE GENOMIC DNA]</scope>
    <source>
        <strain evidence="7 8">NRRL 20695</strain>
    </source>
</reference>
<feature type="chain" id="PRO_5017275480" evidence="5">
    <location>
        <begin position="18"/>
        <end position="493"/>
    </location>
</feature>
<name>A0A395SX00_9HYPO</name>
<dbReference type="InterPro" id="IPR016166">
    <property type="entry name" value="FAD-bd_PCMH"/>
</dbReference>
<dbReference type="PANTHER" id="PTHR42973">
    <property type="entry name" value="BINDING OXIDOREDUCTASE, PUTATIVE (AFU_ORTHOLOGUE AFUA_1G17690)-RELATED"/>
    <property type="match status" value="1"/>
</dbReference>
<evidence type="ECO:0000313" key="8">
    <source>
        <dbReference type="Proteomes" id="UP000266234"/>
    </source>
</evidence>
<keyword evidence="3" id="KW-0274">FAD</keyword>
<dbReference type="GO" id="GO:0016491">
    <property type="term" value="F:oxidoreductase activity"/>
    <property type="evidence" value="ECO:0007669"/>
    <property type="project" value="UniProtKB-KW"/>
</dbReference>
<gene>
    <name evidence="7" type="ORF">FLONG3_4842</name>
</gene>
<accession>A0A395SX00</accession>
<dbReference type="Pfam" id="PF01565">
    <property type="entry name" value="FAD_binding_4"/>
    <property type="match status" value="1"/>
</dbReference>
<sequence>MRFVGVGLWALCAFASSEISSSCCSKLQEIPQLNKKVYMAGTMEYEERLDTYYSANAALHSSCMVMPESTEDVSAIMRVITNGQCPFGMSSGKHSAYRNSNAVEDGITVDFGYMNQTSYDSETRIAGIQPGSSWGHVYEALDQYGVAAVGGRASPVGVGGFITGGGYSFHSNVRGFSCSQVVNFEVVLADGRIVNVNKNENPDLWKSLKGGSGNLGFVTRIDQRVVESNKIWAGFINFEPSHRNAVFEKYIDFVENNDRDPASQLIVTMQWDGDQYNLISVVSNSDAVEAPPSFSDLLSVPSISNTTAKGNIAEVVPQFTGPTPLGLYANWMTGTTSNDIRVMKFVYDKFEEYVEKMRAVAPNSKFNVLVQFQPVTPSMVKHGQESGGNILGLENIVADGPVIMWLIAVTADTEEAQDMIDPLRQEFKDAVDTYATEMGINKDWVYLNYATGDQDPISHYGPDNIALIRHVSKKYDSRAVFQRLRRSGFKIPK</sequence>
<keyword evidence="4" id="KW-0560">Oxidoreductase</keyword>
<keyword evidence="5" id="KW-0732">Signal</keyword>
<organism evidence="7 8">
    <name type="scientific">Fusarium longipes</name>
    <dbReference type="NCBI Taxonomy" id="694270"/>
    <lineage>
        <taxon>Eukaryota</taxon>
        <taxon>Fungi</taxon>
        <taxon>Dikarya</taxon>
        <taxon>Ascomycota</taxon>
        <taxon>Pezizomycotina</taxon>
        <taxon>Sordariomycetes</taxon>
        <taxon>Hypocreomycetidae</taxon>
        <taxon>Hypocreales</taxon>
        <taxon>Nectriaceae</taxon>
        <taxon>Fusarium</taxon>
    </lineage>
</organism>
<feature type="domain" description="FAD-binding PCMH-type" evidence="6">
    <location>
        <begin position="52"/>
        <end position="228"/>
    </location>
</feature>
<dbReference type="STRING" id="694270.A0A395SX00"/>
<evidence type="ECO:0000259" key="6">
    <source>
        <dbReference type="PROSITE" id="PS51387"/>
    </source>
</evidence>
<dbReference type="InterPro" id="IPR006094">
    <property type="entry name" value="Oxid_FAD_bind_N"/>
</dbReference>
<evidence type="ECO:0000256" key="4">
    <source>
        <dbReference type="ARBA" id="ARBA00023002"/>
    </source>
</evidence>
<dbReference type="PANTHER" id="PTHR42973:SF53">
    <property type="entry name" value="FAD-BINDING PCMH-TYPE DOMAIN-CONTAINING PROTEIN-RELATED"/>
    <property type="match status" value="1"/>
</dbReference>
<evidence type="ECO:0000256" key="2">
    <source>
        <dbReference type="ARBA" id="ARBA00022630"/>
    </source>
</evidence>
<keyword evidence="8" id="KW-1185">Reference proteome</keyword>
<protein>
    <submittedName>
        <fullName evidence="7">FAD binding domain-containing</fullName>
    </submittedName>
</protein>
<comment type="caution">
    <text evidence="7">The sequence shown here is derived from an EMBL/GenBank/DDBJ whole genome shotgun (WGS) entry which is preliminary data.</text>
</comment>
<evidence type="ECO:0000256" key="1">
    <source>
        <dbReference type="ARBA" id="ARBA00005466"/>
    </source>
</evidence>
<feature type="signal peptide" evidence="5">
    <location>
        <begin position="1"/>
        <end position="17"/>
    </location>
</feature>
<dbReference type="GO" id="GO:0071949">
    <property type="term" value="F:FAD binding"/>
    <property type="evidence" value="ECO:0007669"/>
    <property type="project" value="InterPro"/>
</dbReference>
<dbReference type="OrthoDB" id="2151789at2759"/>
<proteinExistence type="inferred from homology"/>
<dbReference type="PROSITE" id="PS51387">
    <property type="entry name" value="FAD_PCMH"/>
    <property type="match status" value="1"/>
</dbReference>